<dbReference type="PANTHER" id="PTHR19353">
    <property type="entry name" value="FATTY ACID DESATURASE 2"/>
    <property type="match status" value="1"/>
</dbReference>
<proteinExistence type="predicted"/>
<evidence type="ECO:0000313" key="2">
    <source>
        <dbReference type="Proteomes" id="UP000179145"/>
    </source>
</evidence>
<sequence>MAPVQETKPAASGYSDETARSVRQYQGAHFGTSLFQVISTIGLLLICYALLYTGLAHGWWAALVLTPLASGLSIRTFVLQHDCGHGSLFKSRWSNDVTGRLCSLLTLTPYDHWKKHHGLHHGSWNNMDTRGRLSDLYSDCMTVAEYKKMTRLKKCLYRISKNPFLTIFLMPPFIFFIVYRIAFDTPRHWVRERAGVYFTNLCLFLGYGALAWLVGLKFVALVSFMVIYPAAVIGVWLFLVQHKFEGVQWTEHPQWNNFDAATTGCSFLRLSKILRWFTGDIGTHHIHHMAPGIPNYRLVACHEAHPVFQDVKVLSWQDGIREAWINVLWDEEARAMVDLRSVT</sequence>
<dbReference type="AlphaFoldDB" id="A0A1D8UVH5"/>
<organism evidence="1 2">
    <name type="scientific">Kozakia baliensis</name>
    <dbReference type="NCBI Taxonomy" id="153496"/>
    <lineage>
        <taxon>Bacteria</taxon>
        <taxon>Pseudomonadati</taxon>
        <taxon>Pseudomonadota</taxon>
        <taxon>Alphaproteobacteria</taxon>
        <taxon>Acetobacterales</taxon>
        <taxon>Acetobacteraceae</taxon>
        <taxon>Kozakia</taxon>
    </lineage>
</organism>
<dbReference type="RefSeq" id="WP_070403091.1">
    <property type="nucleotide sequence ID" value="NZ_BJVW01000001.1"/>
</dbReference>
<dbReference type="STRING" id="153496.A0U89_10550"/>
<dbReference type="GO" id="GO:0006629">
    <property type="term" value="P:lipid metabolic process"/>
    <property type="evidence" value="ECO:0007669"/>
    <property type="project" value="InterPro"/>
</dbReference>
<dbReference type="GO" id="GO:0016020">
    <property type="term" value="C:membrane"/>
    <property type="evidence" value="ECO:0007669"/>
    <property type="project" value="TreeGrafter"/>
</dbReference>
<dbReference type="Pfam" id="PF00487">
    <property type="entry name" value="FA_desaturase"/>
    <property type="match status" value="1"/>
</dbReference>
<accession>A0A1D8UVH5</accession>
<dbReference type="InterPro" id="IPR012171">
    <property type="entry name" value="Fatty_acid_desaturase"/>
</dbReference>
<evidence type="ECO:0000313" key="1">
    <source>
        <dbReference type="EMBL" id="AOX17507.1"/>
    </source>
</evidence>
<dbReference type="InterPro" id="IPR005804">
    <property type="entry name" value="FA_desaturase_dom"/>
</dbReference>
<reference evidence="1 2" key="1">
    <citation type="journal article" date="2016" name="Microb. Cell Fact.">
        <title>Dissection of exopolysaccharide biosynthesis in Kozakia baliensis.</title>
        <authorList>
            <person name="Brandt J.U."/>
            <person name="Jakob F."/>
            <person name="Behr J."/>
            <person name="Geissler A.J."/>
            <person name="Vogel R.F."/>
        </authorList>
    </citation>
    <scope>NUCLEOTIDE SEQUENCE [LARGE SCALE GENOMIC DNA]</scope>
    <source>
        <strain evidence="1 2">DSM 14400</strain>
    </source>
</reference>
<dbReference type="Proteomes" id="UP000179145">
    <property type="component" value="Chromosome"/>
</dbReference>
<gene>
    <name evidence="1" type="ORF">A0U89_10550</name>
</gene>
<dbReference type="EMBL" id="CP014674">
    <property type="protein sequence ID" value="AOX17507.1"/>
    <property type="molecule type" value="Genomic_DNA"/>
</dbReference>
<dbReference type="PANTHER" id="PTHR19353:SF73">
    <property type="entry name" value="FATTY ACID DESATURASE"/>
    <property type="match status" value="1"/>
</dbReference>
<keyword evidence="2" id="KW-1185">Reference proteome</keyword>
<protein>
    <submittedName>
        <fullName evidence="1">Uncharacterized protein</fullName>
    </submittedName>
</protein>
<dbReference type="OrthoDB" id="9769653at2"/>
<name>A0A1D8UVH5_9PROT</name>
<dbReference type="eggNOG" id="COG3239">
    <property type="taxonomic scope" value="Bacteria"/>
</dbReference>
<dbReference type="KEGG" id="kba:A0U89_10550"/>
<dbReference type="GO" id="GO:0016717">
    <property type="term" value="F:oxidoreductase activity, acting on paired donors, with oxidation of a pair of donors resulting in the reduction of molecular oxygen to two molecules of water"/>
    <property type="evidence" value="ECO:0007669"/>
    <property type="project" value="TreeGrafter"/>
</dbReference>